<dbReference type="PANTHER" id="PTHR30136">
    <property type="entry name" value="HELIX-TURN-HELIX TRANSCRIPTIONAL REGULATOR, ICLR FAMILY"/>
    <property type="match status" value="1"/>
</dbReference>
<dbReference type="PROSITE" id="PS51078">
    <property type="entry name" value="ICLR_ED"/>
    <property type="match status" value="1"/>
</dbReference>
<comment type="caution">
    <text evidence="6">The sequence shown here is derived from an EMBL/GenBank/DDBJ whole genome shotgun (WGS) entry which is preliminary data.</text>
</comment>
<keyword evidence="2" id="KW-0238">DNA-binding</keyword>
<dbReference type="SUPFAM" id="SSF46785">
    <property type="entry name" value="Winged helix' DNA-binding domain"/>
    <property type="match status" value="1"/>
</dbReference>
<evidence type="ECO:0000256" key="3">
    <source>
        <dbReference type="ARBA" id="ARBA00023163"/>
    </source>
</evidence>
<dbReference type="Proteomes" id="UP000267798">
    <property type="component" value="Unassembled WGS sequence"/>
</dbReference>
<dbReference type="GO" id="GO:0003700">
    <property type="term" value="F:DNA-binding transcription factor activity"/>
    <property type="evidence" value="ECO:0007669"/>
    <property type="project" value="TreeGrafter"/>
</dbReference>
<sequence length="248" mass="26855">MNGTQTLGRAIDILFVLAESGSTLTVSEIAEKVGIPDSTAYRFIQTLIKNGFVERKGRGQIGLGLRIFDLARSLSQQIEKDLLTIARPIMEELTNATGETTVLFVRSGSKAICIENVTSKRLIRLSIENGRVLPLNLGASGKTLLAYESEKIMEEMCKLFSEGEQGSDALYRELDTIRQQGYSFTLGEYDSDAFAVAAPILDTQQRIVASLSAAGPIHRLNKDEVPAVIEQVKAAAAQISCKLGGLSS</sequence>
<evidence type="ECO:0000256" key="1">
    <source>
        <dbReference type="ARBA" id="ARBA00023015"/>
    </source>
</evidence>
<keyword evidence="1" id="KW-0805">Transcription regulation</keyword>
<dbReference type="Pfam" id="PF01614">
    <property type="entry name" value="IclR_C"/>
    <property type="match status" value="1"/>
</dbReference>
<evidence type="ECO:0000313" key="7">
    <source>
        <dbReference type="Proteomes" id="UP000267798"/>
    </source>
</evidence>
<dbReference type="AlphaFoldDB" id="A0A3A6PJ86"/>
<dbReference type="PROSITE" id="PS51077">
    <property type="entry name" value="HTH_ICLR"/>
    <property type="match status" value="1"/>
</dbReference>
<dbReference type="GO" id="GO:0003677">
    <property type="term" value="F:DNA binding"/>
    <property type="evidence" value="ECO:0007669"/>
    <property type="project" value="UniProtKB-KW"/>
</dbReference>
<dbReference type="PANTHER" id="PTHR30136:SF24">
    <property type="entry name" value="HTH-TYPE TRANSCRIPTIONAL REPRESSOR ALLR"/>
    <property type="match status" value="1"/>
</dbReference>
<reference evidence="6 7" key="1">
    <citation type="submission" date="2018-09" db="EMBL/GenBank/DDBJ databases">
        <title>Paenibacillus aracenensis nov. sp. isolated from a cave in southern Spain.</title>
        <authorList>
            <person name="Jurado V."/>
            <person name="Gutierrez-Patricio S."/>
            <person name="Gonzalez-Pimentel J.L."/>
            <person name="Miller A.Z."/>
            <person name="Laiz L."/>
            <person name="Saiz-Jimenez C."/>
        </authorList>
    </citation>
    <scope>NUCLEOTIDE SEQUENCE [LARGE SCALE GENOMIC DNA]</scope>
    <source>
        <strain evidence="6 7">JCM 19203</strain>
    </source>
</reference>
<keyword evidence="3" id="KW-0804">Transcription</keyword>
<dbReference type="SUPFAM" id="SSF55781">
    <property type="entry name" value="GAF domain-like"/>
    <property type="match status" value="1"/>
</dbReference>
<dbReference type="Gene3D" id="3.30.450.40">
    <property type="match status" value="1"/>
</dbReference>
<dbReference type="InterPro" id="IPR036388">
    <property type="entry name" value="WH-like_DNA-bd_sf"/>
</dbReference>
<dbReference type="EMBL" id="QXQB01000001">
    <property type="protein sequence ID" value="RJX41295.1"/>
    <property type="molecule type" value="Genomic_DNA"/>
</dbReference>
<evidence type="ECO:0000313" key="6">
    <source>
        <dbReference type="EMBL" id="RJX41295.1"/>
    </source>
</evidence>
<dbReference type="InterPro" id="IPR029016">
    <property type="entry name" value="GAF-like_dom_sf"/>
</dbReference>
<gene>
    <name evidence="6" type="ORF">D3P09_04740</name>
</gene>
<dbReference type="CDD" id="cd00090">
    <property type="entry name" value="HTH_ARSR"/>
    <property type="match status" value="1"/>
</dbReference>
<feature type="domain" description="IclR-ED" evidence="5">
    <location>
        <begin position="66"/>
        <end position="245"/>
    </location>
</feature>
<dbReference type="InterPro" id="IPR050707">
    <property type="entry name" value="HTH_MetabolicPath_Reg"/>
</dbReference>
<organism evidence="6 7">
    <name type="scientific">Paenibacillus pinisoli</name>
    <dbReference type="NCBI Taxonomy" id="1276110"/>
    <lineage>
        <taxon>Bacteria</taxon>
        <taxon>Bacillati</taxon>
        <taxon>Bacillota</taxon>
        <taxon>Bacilli</taxon>
        <taxon>Bacillales</taxon>
        <taxon>Paenibacillaceae</taxon>
        <taxon>Paenibacillus</taxon>
    </lineage>
</organism>
<proteinExistence type="predicted"/>
<dbReference type="InterPro" id="IPR036390">
    <property type="entry name" value="WH_DNA-bd_sf"/>
</dbReference>
<evidence type="ECO:0000259" key="5">
    <source>
        <dbReference type="PROSITE" id="PS51078"/>
    </source>
</evidence>
<evidence type="ECO:0000259" key="4">
    <source>
        <dbReference type="PROSITE" id="PS51077"/>
    </source>
</evidence>
<dbReference type="Pfam" id="PF09339">
    <property type="entry name" value="HTH_IclR"/>
    <property type="match status" value="1"/>
</dbReference>
<accession>A0A3A6PJ86</accession>
<dbReference type="RefSeq" id="WP_120107637.1">
    <property type="nucleotide sequence ID" value="NZ_QXQB01000001.1"/>
</dbReference>
<dbReference type="SMART" id="SM00346">
    <property type="entry name" value="HTH_ICLR"/>
    <property type="match status" value="1"/>
</dbReference>
<dbReference type="OrthoDB" id="9791752at2"/>
<dbReference type="GO" id="GO:0045892">
    <property type="term" value="P:negative regulation of DNA-templated transcription"/>
    <property type="evidence" value="ECO:0007669"/>
    <property type="project" value="TreeGrafter"/>
</dbReference>
<dbReference type="InterPro" id="IPR011991">
    <property type="entry name" value="ArsR-like_HTH"/>
</dbReference>
<name>A0A3A6PJ86_9BACL</name>
<protein>
    <submittedName>
        <fullName evidence="6">IclR family transcriptional regulator</fullName>
    </submittedName>
</protein>
<evidence type="ECO:0000256" key="2">
    <source>
        <dbReference type="ARBA" id="ARBA00023125"/>
    </source>
</evidence>
<dbReference type="Gene3D" id="1.10.10.10">
    <property type="entry name" value="Winged helix-like DNA-binding domain superfamily/Winged helix DNA-binding domain"/>
    <property type="match status" value="1"/>
</dbReference>
<feature type="domain" description="HTH iclR-type" evidence="4">
    <location>
        <begin position="4"/>
        <end position="65"/>
    </location>
</feature>
<keyword evidence="7" id="KW-1185">Reference proteome</keyword>
<dbReference type="InterPro" id="IPR005471">
    <property type="entry name" value="Tscrpt_reg_IclR_N"/>
</dbReference>
<dbReference type="InterPro" id="IPR014757">
    <property type="entry name" value="Tscrpt_reg_IclR_C"/>
</dbReference>